<feature type="region of interest" description="Disordered" evidence="1">
    <location>
        <begin position="1"/>
        <end position="29"/>
    </location>
</feature>
<proteinExistence type="predicted"/>
<evidence type="ECO:0000313" key="3">
    <source>
        <dbReference type="Proteomes" id="UP000266673"/>
    </source>
</evidence>
<feature type="compositionally biased region" description="Basic and acidic residues" evidence="1">
    <location>
        <begin position="82"/>
        <end position="93"/>
    </location>
</feature>
<dbReference type="EMBL" id="QKWP01000027">
    <property type="protein sequence ID" value="RIB29892.1"/>
    <property type="molecule type" value="Genomic_DNA"/>
</dbReference>
<sequence>MIQKKSSKSIKNMNWTGSKRNKTKVKLEQQRQREFFDRQRLKKVHKFLKIEPKSKRTLPNIEVVRQIYQNDDSHQPNSLLEESNRSNNCDDQRSSPNSLDLNHFKVHAEIFCKDKNSTSHEPDSKLIKLDHKKTIDSTTASQSMTDILKRKQDLLQGFDWVGVSISSSINVTNTNDATSSEKNRRSRSRSVSRQYSKEAFTSTHFRRSDSPSLSTKLSKKSMHETTTVVDVATIIDSMAPLEQTITSEREDSIEWHHFLSVNDECTSKITDSPPPIYADTDSKILETNKSPISTSRTIETSALHSIIPQSVTSTNVAWNNFLRNSDVTSNVDFDDDDDDDDEKLEINSSIIAINSSKLSSKKKIITNKKNKKSNFNEFVKNFNDNEDNLDYIRDEQLEQLNYNQDVIIDQNVLNRIHNLEMKNAHLQLELNFLKQDMKYLMDATKNNDNEIWNKLHSSNIIMQMDELKQTSVANIELSMNQDKSIKFYKADQNLSQAACIEECIQNTTSNLKCKPPVNEQNHFVNDPSPVKISKDLTNVTHSSSDHVKMFTKNIQSSVQLTPINNNTLELMSVESPTLRLSTNFNHWETLPEPEMINSDMYLFDALDDDEEHQKCLEIPKN</sequence>
<name>A0A397W791_9GLOM</name>
<dbReference type="AlphaFoldDB" id="A0A397W791"/>
<comment type="caution">
    <text evidence="2">The sequence shown here is derived from an EMBL/GenBank/DDBJ whole genome shotgun (WGS) entry which is preliminary data.</text>
</comment>
<dbReference type="Proteomes" id="UP000266673">
    <property type="component" value="Unassembled WGS sequence"/>
</dbReference>
<feature type="region of interest" description="Disordered" evidence="1">
    <location>
        <begin position="171"/>
        <end position="219"/>
    </location>
</feature>
<protein>
    <submittedName>
        <fullName evidence="2">Uncharacterized protein</fullName>
    </submittedName>
</protein>
<gene>
    <name evidence="2" type="ORF">C2G38_2238640</name>
</gene>
<reference evidence="2 3" key="1">
    <citation type="submission" date="2018-06" db="EMBL/GenBank/DDBJ databases">
        <title>Comparative genomics reveals the genomic features of Rhizophagus irregularis, R. cerebriforme, R. diaphanum and Gigaspora rosea, and their symbiotic lifestyle signature.</title>
        <authorList>
            <person name="Morin E."/>
            <person name="San Clemente H."/>
            <person name="Chen E.C.H."/>
            <person name="De La Providencia I."/>
            <person name="Hainaut M."/>
            <person name="Kuo A."/>
            <person name="Kohler A."/>
            <person name="Murat C."/>
            <person name="Tang N."/>
            <person name="Roy S."/>
            <person name="Loubradou J."/>
            <person name="Henrissat B."/>
            <person name="Grigoriev I.V."/>
            <person name="Corradi N."/>
            <person name="Roux C."/>
            <person name="Martin F.M."/>
        </authorList>
    </citation>
    <scope>NUCLEOTIDE SEQUENCE [LARGE SCALE GENOMIC DNA]</scope>
    <source>
        <strain evidence="2 3">DAOM 194757</strain>
    </source>
</reference>
<evidence type="ECO:0000313" key="2">
    <source>
        <dbReference type="EMBL" id="RIB29892.1"/>
    </source>
</evidence>
<evidence type="ECO:0000256" key="1">
    <source>
        <dbReference type="SAM" id="MobiDB-lite"/>
    </source>
</evidence>
<dbReference type="OrthoDB" id="2392083at2759"/>
<feature type="compositionally biased region" description="Polar residues" evidence="1">
    <location>
        <begin position="9"/>
        <end position="18"/>
    </location>
</feature>
<organism evidence="2 3">
    <name type="scientific">Gigaspora rosea</name>
    <dbReference type="NCBI Taxonomy" id="44941"/>
    <lineage>
        <taxon>Eukaryota</taxon>
        <taxon>Fungi</taxon>
        <taxon>Fungi incertae sedis</taxon>
        <taxon>Mucoromycota</taxon>
        <taxon>Glomeromycotina</taxon>
        <taxon>Glomeromycetes</taxon>
        <taxon>Diversisporales</taxon>
        <taxon>Gigasporaceae</taxon>
        <taxon>Gigaspora</taxon>
    </lineage>
</organism>
<keyword evidence="3" id="KW-1185">Reference proteome</keyword>
<feature type="region of interest" description="Disordered" evidence="1">
    <location>
        <begin position="72"/>
        <end position="99"/>
    </location>
</feature>
<accession>A0A397W791</accession>